<accession>A0ACD1E7N8</accession>
<organism evidence="1 2">
    <name type="scientific">Curtobacterium aetherium</name>
    <dbReference type="NCBI Taxonomy" id="2841594"/>
    <lineage>
        <taxon>Bacteria</taxon>
        <taxon>Bacillati</taxon>
        <taxon>Actinomycetota</taxon>
        <taxon>Actinomycetes</taxon>
        <taxon>Micrococcales</taxon>
        <taxon>Microbacteriaceae</taxon>
        <taxon>Curtobacterium</taxon>
    </lineage>
</organism>
<dbReference type="Proteomes" id="UP000681794">
    <property type="component" value="Chromosome"/>
</dbReference>
<evidence type="ECO:0000313" key="2">
    <source>
        <dbReference type="Proteomes" id="UP000681794"/>
    </source>
</evidence>
<reference evidence="1" key="1">
    <citation type="submission" date="2021-06" db="EMBL/GenBank/DDBJ databases">
        <authorList>
            <person name="Ellington A.J."/>
            <person name="Bryan N.C."/>
            <person name="Christner B.C."/>
            <person name="Reisch C.R."/>
        </authorList>
    </citation>
    <scope>NUCLEOTIDE SEQUENCE</scope>
    <source>
        <strain evidence="1">L6-1</strain>
    </source>
</reference>
<protein>
    <submittedName>
        <fullName evidence="1">Uncharacterized protein</fullName>
    </submittedName>
</protein>
<name>A0ACD1E7N8_9MICO</name>
<proteinExistence type="predicted"/>
<gene>
    <name evidence="1" type="ORF">KM842_07620</name>
</gene>
<keyword evidence="2" id="KW-1185">Reference proteome</keyword>
<sequence length="242" mass="24680">MAGLVLLLAVVAGTLVQWSSPAPTSRAAPDRVVDEPRPDDLLLPTGPTDPTDPTSASTIDPVALGAGFLPNDADAGADAEADAVGDGDGASDDGAGAGDVVVIDSATGQPLGADWAAPWWQRALPVSGRLVPIEGTVRGHVRLDVVGPQAVQITLTDVRVTDPARVASVRIELSSGDVLGDERAQWVGVDQPVDVGSFTPDGEHPVLTVVDPHVLPDVVHAVLLVDDRTGRVLGGAELLPAP</sequence>
<evidence type="ECO:0000313" key="1">
    <source>
        <dbReference type="EMBL" id="QWS34977.1"/>
    </source>
</evidence>
<dbReference type="EMBL" id="CP076544">
    <property type="protein sequence ID" value="QWS34977.1"/>
    <property type="molecule type" value="Genomic_DNA"/>
</dbReference>